<gene>
    <name evidence="1" type="ORF">E5357_02555</name>
</gene>
<sequence>MIVKNEEKNIERALSWGKSFMWEQIVVDTGSTDRTVEIARRLGAKVYHFEWIDDFAAAKNYAVSQAQGDWIVFLDADEYFLEEDAKRLVPLLEKLEGTKYNALVTRWVQVEGSEELSSGGPQGNTQWVSAVRADGSTGTLFSSTQTRIFRNQPGLRYRGRVHEKLYVEHGKLWESDAGGELSILHTGYSEAEMKEKDKAGRNIALIKKELEANPKDHVMLSCLGDSYSQQGNKEEAARWYEQAVSCMPKRPDENDALCSGIFRNLMAIYVMRQDVSAVQKVYETAVKRFPKEPDYDYILGGKCISLGLYKEGAEHLQRALTLLDLYGSENKAIMLTHNLMRVWELLAVCHFESGDLEQCVNCAVAVLRVDPWRMGTLQELLLAFKTDEERARAVGTPGKAASPAQVQAFLGSLYDLLQPEAAEFVKKAAEGASYTGLVRLM</sequence>
<name>A0AC61R3Y1_9FIRM</name>
<accession>A0AC61R3Y1</accession>
<reference evidence="1" key="1">
    <citation type="submission" date="2019-04" db="EMBL/GenBank/DDBJ databases">
        <title>Microbes associate with the intestines of laboratory mice.</title>
        <authorList>
            <person name="Navarre W."/>
            <person name="Wong E."/>
            <person name="Huang K."/>
            <person name="Tropini C."/>
            <person name="Ng K."/>
            <person name="Yu B."/>
        </authorList>
    </citation>
    <scope>NUCLEOTIDE SEQUENCE</scope>
    <source>
        <strain evidence="1">NM72_1-8</strain>
    </source>
</reference>
<protein>
    <submittedName>
        <fullName evidence="1">Glycosyltransferase</fullName>
    </submittedName>
</protein>
<evidence type="ECO:0000313" key="2">
    <source>
        <dbReference type="Proteomes" id="UP000307720"/>
    </source>
</evidence>
<keyword evidence="2" id="KW-1185">Reference proteome</keyword>
<organism evidence="1 2">
    <name type="scientific">Hominisplanchenecus murintestinalis</name>
    <dbReference type="NCBI Taxonomy" id="2941517"/>
    <lineage>
        <taxon>Bacteria</taxon>
        <taxon>Bacillati</taxon>
        <taxon>Bacillota</taxon>
        <taxon>Clostridia</taxon>
        <taxon>Lachnospirales</taxon>
        <taxon>Lachnospiraceae</taxon>
        <taxon>Hominisplanchenecus</taxon>
    </lineage>
</organism>
<comment type="caution">
    <text evidence="1">The sequence shown here is derived from an EMBL/GenBank/DDBJ whole genome shotgun (WGS) entry which is preliminary data.</text>
</comment>
<dbReference type="Proteomes" id="UP000307720">
    <property type="component" value="Unassembled WGS sequence"/>
</dbReference>
<dbReference type="EMBL" id="SRZB01000002">
    <property type="protein sequence ID" value="TGY00509.1"/>
    <property type="molecule type" value="Genomic_DNA"/>
</dbReference>
<evidence type="ECO:0000313" key="1">
    <source>
        <dbReference type="EMBL" id="TGY00509.1"/>
    </source>
</evidence>
<proteinExistence type="predicted"/>